<name>A0A815IRD3_9BILA</name>
<dbReference type="Proteomes" id="UP000663832">
    <property type="component" value="Unassembled WGS sequence"/>
</dbReference>
<evidence type="ECO:0000313" key="1">
    <source>
        <dbReference type="EMBL" id="CAF1367082.1"/>
    </source>
</evidence>
<dbReference type="EMBL" id="CAJNOM010000333">
    <property type="protein sequence ID" value="CAF1367082.1"/>
    <property type="molecule type" value="Genomic_DNA"/>
</dbReference>
<protein>
    <submittedName>
        <fullName evidence="1">Uncharacterized protein</fullName>
    </submittedName>
</protein>
<dbReference type="AlphaFoldDB" id="A0A815IRD3"/>
<proteinExistence type="predicted"/>
<comment type="caution">
    <text evidence="1">The sequence shown here is derived from an EMBL/GenBank/DDBJ whole genome shotgun (WGS) entry which is preliminary data.</text>
</comment>
<keyword evidence="2" id="KW-1185">Reference proteome</keyword>
<evidence type="ECO:0000313" key="2">
    <source>
        <dbReference type="Proteomes" id="UP000663832"/>
    </source>
</evidence>
<organism evidence="1 2">
    <name type="scientific">Adineta steineri</name>
    <dbReference type="NCBI Taxonomy" id="433720"/>
    <lineage>
        <taxon>Eukaryota</taxon>
        <taxon>Metazoa</taxon>
        <taxon>Spiralia</taxon>
        <taxon>Gnathifera</taxon>
        <taxon>Rotifera</taxon>
        <taxon>Eurotatoria</taxon>
        <taxon>Bdelloidea</taxon>
        <taxon>Adinetida</taxon>
        <taxon>Adinetidae</taxon>
        <taxon>Adineta</taxon>
    </lineage>
</organism>
<accession>A0A815IRD3</accession>
<gene>
    <name evidence="1" type="ORF">QVE165_LOCUS34884</name>
</gene>
<sequence length="86" mass="10130">MMNSRYASQIESKLVNINRSLHKLRHHLTIGNNGLIRLEMEHFMNLITEFNRILSNLEMIGRQPEEILTLNNITSYYDGIHLTLYS</sequence>
<reference evidence="1" key="1">
    <citation type="submission" date="2021-02" db="EMBL/GenBank/DDBJ databases">
        <authorList>
            <person name="Nowell W R."/>
        </authorList>
    </citation>
    <scope>NUCLEOTIDE SEQUENCE</scope>
</reference>